<name>F3YTR1_DESAF</name>
<dbReference type="Gene3D" id="1.10.3720.10">
    <property type="entry name" value="MetI-like"/>
    <property type="match status" value="1"/>
</dbReference>
<feature type="transmembrane region" description="Helical" evidence="8">
    <location>
        <begin position="129"/>
        <end position="149"/>
    </location>
</feature>
<keyword evidence="3" id="KW-1003">Cell membrane</keyword>
<dbReference type="AlphaFoldDB" id="F3YTR1"/>
<evidence type="ECO:0000256" key="7">
    <source>
        <dbReference type="ARBA" id="ARBA00023136"/>
    </source>
</evidence>
<keyword evidence="11" id="KW-1185">Reference proteome</keyword>
<dbReference type="Proteomes" id="UP000007844">
    <property type="component" value="Chromosome"/>
</dbReference>
<evidence type="ECO:0000256" key="2">
    <source>
        <dbReference type="ARBA" id="ARBA00022448"/>
    </source>
</evidence>
<dbReference type="InterPro" id="IPR035906">
    <property type="entry name" value="MetI-like_sf"/>
</dbReference>
<keyword evidence="7 8" id="KW-0472">Membrane</keyword>
<reference evidence="10 11" key="1">
    <citation type="journal article" date="2011" name="J. Bacteriol.">
        <title>Genome sequence of the mercury-methylating and pleomorphic Desulfovibrio africanus Strain Walvis Bay.</title>
        <authorList>
            <person name="Brown S.D."/>
            <person name="Wall J.D."/>
            <person name="Kucken A.M."/>
            <person name="Gilmour C.C."/>
            <person name="Podar M."/>
            <person name="Brandt C.C."/>
            <person name="Teshima H."/>
            <person name="Detter J.C."/>
            <person name="Han C.S."/>
            <person name="Land M.L."/>
            <person name="Lucas S."/>
            <person name="Han J."/>
            <person name="Pennacchio L."/>
            <person name="Nolan M."/>
            <person name="Pitluck S."/>
            <person name="Woyke T."/>
            <person name="Goodwin L."/>
            <person name="Palumbo A.V."/>
            <person name="Elias D.A."/>
        </authorList>
    </citation>
    <scope>NUCLEOTIDE SEQUENCE [LARGE SCALE GENOMIC DNA]</scope>
    <source>
        <strain evidence="10 11">Walvis Bay</strain>
    </source>
</reference>
<proteinExistence type="inferred from homology"/>
<organism evidence="10 11">
    <name type="scientific">Desulfocurvibacter africanus subsp. africanus str. Walvis Bay</name>
    <dbReference type="NCBI Taxonomy" id="690850"/>
    <lineage>
        <taxon>Bacteria</taxon>
        <taxon>Pseudomonadati</taxon>
        <taxon>Thermodesulfobacteriota</taxon>
        <taxon>Desulfovibrionia</taxon>
        <taxon>Desulfovibrionales</taxon>
        <taxon>Desulfovibrionaceae</taxon>
        <taxon>Desulfocurvibacter</taxon>
    </lineage>
</organism>
<dbReference type="HOGENOM" id="CLU_016047_3_1_7"/>
<feature type="transmembrane region" description="Helical" evidence="8">
    <location>
        <begin position="99"/>
        <end position="123"/>
    </location>
</feature>
<comment type="subcellular location">
    <subcellularLocation>
        <location evidence="1">Cell inner membrane</location>
        <topology evidence="1">Multi-pass membrane protein</topology>
    </subcellularLocation>
    <subcellularLocation>
        <location evidence="8">Cell membrane</location>
        <topology evidence="8">Multi-pass membrane protein</topology>
    </subcellularLocation>
</comment>
<accession>F3YTR1</accession>
<evidence type="ECO:0000256" key="1">
    <source>
        <dbReference type="ARBA" id="ARBA00004429"/>
    </source>
</evidence>
<feature type="transmembrane region" description="Helical" evidence="8">
    <location>
        <begin position="229"/>
        <end position="253"/>
    </location>
</feature>
<evidence type="ECO:0000256" key="3">
    <source>
        <dbReference type="ARBA" id="ARBA00022475"/>
    </source>
</evidence>
<dbReference type="GO" id="GO:0005886">
    <property type="term" value="C:plasma membrane"/>
    <property type="evidence" value="ECO:0007669"/>
    <property type="project" value="UniProtKB-SubCell"/>
</dbReference>
<evidence type="ECO:0000256" key="4">
    <source>
        <dbReference type="ARBA" id="ARBA00022519"/>
    </source>
</evidence>
<evidence type="ECO:0000256" key="8">
    <source>
        <dbReference type="RuleBase" id="RU363032"/>
    </source>
</evidence>
<feature type="transmembrane region" description="Helical" evidence="8">
    <location>
        <begin position="181"/>
        <end position="209"/>
    </location>
</feature>
<keyword evidence="6 8" id="KW-1133">Transmembrane helix</keyword>
<dbReference type="eggNOG" id="COG1177">
    <property type="taxonomic scope" value="Bacteria"/>
</dbReference>
<feature type="transmembrane region" description="Helical" evidence="8">
    <location>
        <begin position="65"/>
        <end position="87"/>
    </location>
</feature>
<dbReference type="PANTHER" id="PTHR43357:SF4">
    <property type="entry name" value="INNER MEMBRANE ABC TRANSPORTER PERMEASE PROTEIN YDCV"/>
    <property type="match status" value="1"/>
</dbReference>
<dbReference type="EMBL" id="CP003221">
    <property type="protein sequence ID" value="EGJ48442.1"/>
    <property type="molecule type" value="Genomic_DNA"/>
</dbReference>
<protein>
    <submittedName>
        <fullName evidence="10">ABC-type transporter, integral membrane subunit</fullName>
    </submittedName>
</protein>
<gene>
    <name evidence="10" type="ORF">Desaf_0080</name>
</gene>
<dbReference type="PANTHER" id="PTHR43357">
    <property type="entry name" value="INNER MEMBRANE ABC TRANSPORTER PERMEASE PROTEIN YDCV"/>
    <property type="match status" value="1"/>
</dbReference>
<dbReference type="GO" id="GO:0055085">
    <property type="term" value="P:transmembrane transport"/>
    <property type="evidence" value="ECO:0007669"/>
    <property type="project" value="InterPro"/>
</dbReference>
<evidence type="ECO:0000256" key="6">
    <source>
        <dbReference type="ARBA" id="ARBA00022989"/>
    </source>
</evidence>
<evidence type="ECO:0000313" key="10">
    <source>
        <dbReference type="EMBL" id="EGJ48442.1"/>
    </source>
</evidence>
<dbReference type="KEGG" id="daf:Desaf_0080"/>
<sequence precursor="true">MKAWQPLLLLLLLTLFVLPLGVLAAYAVSPFWRYPQVLPEQLDYRALHFVRMQAWAIGRMLASSVLYAVLTAGLTFFVCLAPAQALARNRFRGQTLLEGMLLTPALVPAMTFSMGVHVLFIRLGLTDSLLGVVLVLTVFSYPYMLRALVAGFQAMDPRYAACAANLGAGPLRRALCVELPLLLPSALAGGVVVFLVAFSEYFLVFLIGGGAVNSYATYVFPYMASSDRSLASVLTLIFLTVPILLFALLEILLGRHLARASAQ</sequence>
<dbReference type="CDD" id="cd06261">
    <property type="entry name" value="TM_PBP2"/>
    <property type="match status" value="1"/>
</dbReference>
<dbReference type="STRING" id="690850.Desaf_0080"/>
<comment type="similarity">
    <text evidence="8">Belongs to the binding-protein-dependent transport system permease family.</text>
</comment>
<dbReference type="RefSeq" id="WP_014258318.1">
    <property type="nucleotide sequence ID" value="NC_016629.1"/>
</dbReference>
<dbReference type="Pfam" id="PF00528">
    <property type="entry name" value="BPD_transp_1"/>
    <property type="match status" value="1"/>
</dbReference>
<evidence type="ECO:0000256" key="5">
    <source>
        <dbReference type="ARBA" id="ARBA00022692"/>
    </source>
</evidence>
<dbReference type="SUPFAM" id="SSF161098">
    <property type="entry name" value="MetI-like"/>
    <property type="match status" value="1"/>
</dbReference>
<keyword evidence="2 8" id="KW-0813">Transport</keyword>
<keyword evidence="4" id="KW-0997">Cell inner membrane</keyword>
<dbReference type="PROSITE" id="PS50928">
    <property type="entry name" value="ABC_TM1"/>
    <property type="match status" value="1"/>
</dbReference>
<evidence type="ECO:0000313" key="11">
    <source>
        <dbReference type="Proteomes" id="UP000007844"/>
    </source>
</evidence>
<evidence type="ECO:0000259" key="9">
    <source>
        <dbReference type="PROSITE" id="PS50928"/>
    </source>
</evidence>
<feature type="domain" description="ABC transmembrane type-1" evidence="9">
    <location>
        <begin position="61"/>
        <end position="249"/>
    </location>
</feature>
<dbReference type="InterPro" id="IPR000515">
    <property type="entry name" value="MetI-like"/>
</dbReference>
<keyword evidence="5 8" id="KW-0812">Transmembrane</keyword>